<dbReference type="Pfam" id="PF02852">
    <property type="entry name" value="Pyr_redox_dim"/>
    <property type="match status" value="1"/>
</dbReference>
<keyword evidence="4" id="KW-0274">FAD</keyword>
<evidence type="ECO:0008006" key="8">
    <source>
        <dbReference type="Google" id="ProtNLM"/>
    </source>
</evidence>
<feature type="domain" description="Pyridine nucleotide-disulphide oxidoreductase dimerisation" evidence="5">
    <location>
        <begin position="274"/>
        <end position="372"/>
    </location>
</feature>
<dbReference type="InterPro" id="IPR036188">
    <property type="entry name" value="FAD/NAD-bd_sf"/>
</dbReference>
<dbReference type="Pfam" id="PF07992">
    <property type="entry name" value="Pyr_redox_2"/>
    <property type="match status" value="1"/>
</dbReference>
<dbReference type="GO" id="GO:0016491">
    <property type="term" value="F:oxidoreductase activity"/>
    <property type="evidence" value="ECO:0007669"/>
    <property type="project" value="InterPro"/>
</dbReference>
<dbReference type="AlphaFoldDB" id="X1J688"/>
<sequence>WEELVRGFRHRTFWEKRNIGIHLNTEVTDIVKQEKYLIAGGERYSYDKLILALGATPSIPPFPGLDGKNEFSLSTDMADGIALDNIMSKCTEAAIVGGGFIGLEIAAALKARGYSKVYLLVRRAILRAYLDEDVAEKVEDVVRGNGVDLILPAKIESIASKAGRKHVILSDRELDVDFIFFGTGAEPNVGLARKAGLEIGETGAIAVNQYLQTSDPDIYAIGDCMENWDIITGSKRQHQLATNAIRTGHIAGRNVALGNVLAYEGTVMPFITKIFGHQIGAVGLTEREAREKGLGAVSVTVDTPHLRERFKGRPARYKLIADGKTRTLIGAQIVSEEIVSGTVDKLAVAIASRMPLVKLVQIDSCYSPHVQEDQLAVPIHRLIDKLG</sequence>
<accession>X1J688</accession>
<evidence type="ECO:0000256" key="4">
    <source>
        <dbReference type="ARBA" id="ARBA00022827"/>
    </source>
</evidence>
<dbReference type="InterPro" id="IPR050260">
    <property type="entry name" value="FAD-bd_OxRdtase"/>
</dbReference>
<comment type="cofactor">
    <cofactor evidence="1">
        <name>FAD</name>
        <dbReference type="ChEBI" id="CHEBI:57692"/>
    </cofactor>
</comment>
<dbReference type="PANTHER" id="PTHR43429">
    <property type="entry name" value="PYRIDINE NUCLEOTIDE-DISULFIDE OXIDOREDUCTASE DOMAIN-CONTAINING"/>
    <property type="match status" value="1"/>
</dbReference>
<keyword evidence="3" id="KW-0285">Flavoprotein</keyword>
<evidence type="ECO:0000259" key="6">
    <source>
        <dbReference type="Pfam" id="PF07992"/>
    </source>
</evidence>
<feature type="non-terminal residue" evidence="7">
    <location>
        <position position="1"/>
    </location>
</feature>
<comment type="similarity">
    <text evidence="2">Belongs to the class-III pyridine nucleotide-disulfide oxidoreductase family.</text>
</comment>
<organism evidence="7">
    <name type="scientific">marine sediment metagenome</name>
    <dbReference type="NCBI Taxonomy" id="412755"/>
    <lineage>
        <taxon>unclassified sequences</taxon>
        <taxon>metagenomes</taxon>
        <taxon>ecological metagenomes</taxon>
    </lineage>
</organism>
<gene>
    <name evidence="7" type="ORF">S06H3_02834</name>
</gene>
<feature type="domain" description="FAD/NAD(P)-binding" evidence="6">
    <location>
        <begin position="17"/>
        <end position="248"/>
    </location>
</feature>
<dbReference type="InterPro" id="IPR023753">
    <property type="entry name" value="FAD/NAD-binding_dom"/>
</dbReference>
<proteinExistence type="inferred from homology"/>
<evidence type="ECO:0000256" key="3">
    <source>
        <dbReference type="ARBA" id="ARBA00022630"/>
    </source>
</evidence>
<dbReference type="InterPro" id="IPR004099">
    <property type="entry name" value="Pyr_nucl-diS_OxRdtase_dimer"/>
</dbReference>
<evidence type="ECO:0000259" key="5">
    <source>
        <dbReference type="Pfam" id="PF02852"/>
    </source>
</evidence>
<name>X1J688_9ZZZZ</name>
<comment type="caution">
    <text evidence="7">The sequence shown here is derived from an EMBL/GenBank/DDBJ whole genome shotgun (WGS) entry which is preliminary data.</text>
</comment>
<dbReference type="SUPFAM" id="SSF51905">
    <property type="entry name" value="FAD/NAD(P)-binding domain"/>
    <property type="match status" value="1"/>
</dbReference>
<dbReference type="SUPFAM" id="SSF55424">
    <property type="entry name" value="FAD/NAD-linked reductases, dimerisation (C-terminal) domain"/>
    <property type="match status" value="1"/>
</dbReference>
<dbReference type="PRINTS" id="PR00368">
    <property type="entry name" value="FADPNR"/>
</dbReference>
<evidence type="ECO:0000313" key="7">
    <source>
        <dbReference type="EMBL" id="GAH90236.1"/>
    </source>
</evidence>
<reference evidence="7" key="1">
    <citation type="journal article" date="2014" name="Front. Microbiol.">
        <title>High frequency of phylogenetically diverse reductive dehalogenase-homologous genes in deep subseafloor sedimentary metagenomes.</title>
        <authorList>
            <person name="Kawai M."/>
            <person name="Futagami T."/>
            <person name="Toyoda A."/>
            <person name="Takaki Y."/>
            <person name="Nishi S."/>
            <person name="Hori S."/>
            <person name="Arai W."/>
            <person name="Tsubouchi T."/>
            <person name="Morono Y."/>
            <person name="Uchiyama I."/>
            <person name="Ito T."/>
            <person name="Fujiyama A."/>
            <person name="Inagaki F."/>
            <person name="Takami H."/>
        </authorList>
    </citation>
    <scope>NUCLEOTIDE SEQUENCE</scope>
    <source>
        <strain evidence="7">Expedition CK06-06</strain>
    </source>
</reference>
<dbReference type="Gene3D" id="3.50.50.60">
    <property type="entry name" value="FAD/NAD(P)-binding domain"/>
    <property type="match status" value="2"/>
</dbReference>
<evidence type="ECO:0000256" key="2">
    <source>
        <dbReference type="ARBA" id="ARBA00009130"/>
    </source>
</evidence>
<evidence type="ECO:0000256" key="1">
    <source>
        <dbReference type="ARBA" id="ARBA00001974"/>
    </source>
</evidence>
<dbReference type="InterPro" id="IPR016156">
    <property type="entry name" value="FAD/NAD-linked_Rdtase_dimer_sf"/>
</dbReference>
<protein>
    <recommendedName>
        <fullName evidence="8">FAD/NAD(P)-binding domain-containing protein</fullName>
    </recommendedName>
</protein>
<dbReference type="EMBL" id="BARV01000863">
    <property type="protein sequence ID" value="GAH90236.1"/>
    <property type="molecule type" value="Genomic_DNA"/>
</dbReference>
<dbReference type="PANTHER" id="PTHR43429:SF3">
    <property type="entry name" value="NITRITE REDUCTASE [NAD(P)H]"/>
    <property type="match status" value="1"/>
</dbReference>